<dbReference type="Proteomes" id="UP001324427">
    <property type="component" value="Unassembled WGS sequence"/>
</dbReference>
<gene>
    <name evidence="1" type="ORF">LTR36_003343</name>
</gene>
<evidence type="ECO:0000313" key="1">
    <source>
        <dbReference type="EMBL" id="KAK4550376.1"/>
    </source>
</evidence>
<organism evidence="1 2">
    <name type="scientific">Oleoguttula mirabilis</name>
    <dbReference type="NCBI Taxonomy" id="1507867"/>
    <lineage>
        <taxon>Eukaryota</taxon>
        <taxon>Fungi</taxon>
        <taxon>Dikarya</taxon>
        <taxon>Ascomycota</taxon>
        <taxon>Pezizomycotina</taxon>
        <taxon>Dothideomycetes</taxon>
        <taxon>Dothideomycetidae</taxon>
        <taxon>Mycosphaerellales</taxon>
        <taxon>Teratosphaeriaceae</taxon>
        <taxon>Oleoguttula</taxon>
    </lineage>
</organism>
<evidence type="ECO:0000313" key="2">
    <source>
        <dbReference type="Proteomes" id="UP001324427"/>
    </source>
</evidence>
<proteinExistence type="predicted"/>
<dbReference type="AlphaFoldDB" id="A0AAV9JZB2"/>
<keyword evidence="2" id="KW-1185">Reference proteome</keyword>
<name>A0AAV9JZB2_9PEZI</name>
<protein>
    <submittedName>
        <fullName evidence="1">Uncharacterized protein</fullName>
    </submittedName>
</protein>
<sequence length="116" mass="13100">MCTWVYETHKCECDQWPLCAHPRESHDTNSGSGSASEQPNPCMNLTDSIEELFEQCAAAKARGRDCEGSEKEPVFIEDYACRVKGKGRCHYCSNQAQTLNTWRVVVDIQVMGRPKL</sequence>
<reference evidence="1 2" key="1">
    <citation type="submission" date="2021-11" db="EMBL/GenBank/DDBJ databases">
        <title>Black yeast isolated from Biological Soil Crust.</title>
        <authorList>
            <person name="Kurbessoian T."/>
        </authorList>
    </citation>
    <scope>NUCLEOTIDE SEQUENCE [LARGE SCALE GENOMIC DNA]</scope>
    <source>
        <strain evidence="1 2">CCFEE 5522</strain>
    </source>
</reference>
<accession>A0AAV9JZB2</accession>
<dbReference type="EMBL" id="JAVFHQ010000002">
    <property type="protein sequence ID" value="KAK4550376.1"/>
    <property type="molecule type" value="Genomic_DNA"/>
</dbReference>
<comment type="caution">
    <text evidence="1">The sequence shown here is derived from an EMBL/GenBank/DDBJ whole genome shotgun (WGS) entry which is preliminary data.</text>
</comment>